<dbReference type="Pfam" id="PF13867">
    <property type="entry name" value="SAP30_Sin3_bdg"/>
    <property type="match status" value="1"/>
</dbReference>
<evidence type="ECO:0000256" key="5">
    <source>
        <dbReference type="ARBA" id="ARBA00022771"/>
    </source>
</evidence>
<evidence type="ECO:0000256" key="8">
    <source>
        <dbReference type="ARBA" id="ARBA00023125"/>
    </source>
</evidence>
<evidence type="ECO:0000313" key="14">
    <source>
        <dbReference type="EMBL" id="CAG9563298.1"/>
    </source>
</evidence>
<feature type="region of interest" description="Disordered" evidence="11">
    <location>
        <begin position="1"/>
        <end position="23"/>
    </location>
</feature>
<dbReference type="InterPro" id="IPR038291">
    <property type="entry name" value="SAP30_C_sf"/>
</dbReference>
<evidence type="ECO:0000256" key="2">
    <source>
        <dbReference type="ARBA" id="ARBA00006283"/>
    </source>
</evidence>
<comment type="similarity">
    <text evidence="2">Belongs to the SAP30 family.</text>
</comment>
<protein>
    <submittedName>
        <fullName evidence="14">(African queen) hypothetical protein</fullName>
    </submittedName>
</protein>
<dbReference type="Gene3D" id="6.10.160.20">
    <property type="match status" value="1"/>
</dbReference>
<dbReference type="InterPro" id="IPR024145">
    <property type="entry name" value="His_deAcase_SAP30/SAP30L"/>
</dbReference>
<dbReference type="Pfam" id="PF13866">
    <property type="entry name" value="zf-SAP30"/>
    <property type="match status" value="1"/>
</dbReference>
<keyword evidence="7" id="KW-0805">Transcription regulation</keyword>
<evidence type="ECO:0000256" key="10">
    <source>
        <dbReference type="ARBA" id="ARBA00023242"/>
    </source>
</evidence>
<dbReference type="PANTHER" id="PTHR13286">
    <property type="entry name" value="SAP30"/>
    <property type="match status" value="1"/>
</dbReference>
<dbReference type="EMBL" id="CAKASE010000049">
    <property type="protein sequence ID" value="CAG9563298.1"/>
    <property type="molecule type" value="Genomic_DNA"/>
</dbReference>
<dbReference type="GO" id="GO:0006355">
    <property type="term" value="P:regulation of DNA-templated transcription"/>
    <property type="evidence" value="ECO:0007669"/>
    <property type="project" value="TreeGrafter"/>
</dbReference>
<accession>A0A8J2QJW6</accession>
<keyword evidence="8" id="KW-0238">DNA-binding</keyword>
<evidence type="ECO:0000259" key="13">
    <source>
        <dbReference type="Pfam" id="PF13867"/>
    </source>
</evidence>
<dbReference type="PANTHER" id="PTHR13286:SF6">
    <property type="entry name" value="HISTONE DEACETYLASE COMPLEX SUBUNIT SAP30L-RELATED"/>
    <property type="match status" value="1"/>
</dbReference>
<dbReference type="Gene3D" id="3.40.1800.30">
    <property type="match status" value="1"/>
</dbReference>
<keyword evidence="15" id="KW-1185">Reference proteome</keyword>
<evidence type="ECO:0000256" key="1">
    <source>
        <dbReference type="ARBA" id="ARBA00004123"/>
    </source>
</evidence>
<reference evidence="14" key="1">
    <citation type="submission" date="2021-09" db="EMBL/GenBank/DDBJ databases">
        <authorList>
            <person name="Martin H S."/>
        </authorList>
    </citation>
    <scope>NUCLEOTIDE SEQUENCE</scope>
</reference>
<keyword evidence="4" id="KW-0479">Metal-binding</keyword>
<dbReference type="OrthoDB" id="510958at2759"/>
<feature type="domain" description="Histone deacetylase complex subunit SAP30 Sin3 binding" evidence="13">
    <location>
        <begin position="109"/>
        <end position="161"/>
    </location>
</feature>
<evidence type="ECO:0000256" key="3">
    <source>
        <dbReference type="ARBA" id="ARBA00022491"/>
    </source>
</evidence>
<keyword evidence="3" id="KW-0678">Repressor</keyword>
<feature type="domain" description="Histone deacetylase complex subunit SAP30 zinc-finger" evidence="12">
    <location>
        <begin position="23"/>
        <end position="92"/>
    </location>
</feature>
<dbReference type="GO" id="GO:0000118">
    <property type="term" value="C:histone deacetylase complex"/>
    <property type="evidence" value="ECO:0007669"/>
    <property type="project" value="TreeGrafter"/>
</dbReference>
<dbReference type="InterPro" id="IPR025718">
    <property type="entry name" value="SAP30_Sin3-bd"/>
</dbReference>
<dbReference type="GO" id="GO:0003712">
    <property type="term" value="F:transcription coregulator activity"/>
    <property type="evidence" value="ECO:0007669"/>
    <property type="project" value="TreeGrafter"/>
</dbReference>
<evidence type="ECO:0000256" key="11">
    <source>
        <dbReference type="SAM" id="MobiDB-lite"/>
    </source>
</evidence>
<comment type="caution">
    <text evidence="14">The sequence shown here is derived from an EMBL/GenBank/DDBJ whole genome shotgun (WGS) entry which is preliminary data.</text>
</comment>
<organism evidence="14 15">
    <name type="scientific">Danaus chrysippus</name>
    <name type="common">African queen</name>
    <dbReference type="NCBI Taxonomy" id="151541"/>
    <lineage>
        <taxon>Eukaryota</taxon>
        <taxon>Metazoa</taxon>
        <taxon>Ecdysozoa</taxon>
        <taxon>Arthropoda</taxon>
        <taxon>Hexapoda</taxon>
        <taxon>Insecta</taxon>
        <taxon>Pterygota</taxon>
        <taxon>Neoptera</taxon>
        <taxon>Endopterygota</taxon>
        <taxon>Lepidoptera</taxon>
        <taxon>Glossata</taxon>
        <taxon>Ditrysia</taxon>
        <taxon>Papilionoidea</taxon>
        <taxon>Nymphalidae</taxon>
        <taxon>Danainae</taxon>
        <taxon>Danaini</taxon>
        <taxon>Danaina</taxon>
        <taxon>Danaus</taxon>
        <taxon>Anosia</taxon>
    </lineage>
</organism>
<comment type="subcellular location">
    <subcellularLocation>
        <location evidence="1">Nucleus</location>
    </subcellularLocation>
</comment>
<keyword evidence="10" id="KW-0539">Nucleus</keyword>
<dbReference type="AlphaFoldDB" id="A0A8J2QJW6"/>
<keyword evidence="9" id="KW-0804">Transcription</keyword>
<name>A0A8J2QJW6_9NEOP</name>
<proteinExistence type="inferred from homology"/>
<evidence type="ECO:0000259" key="12">
    <source>
        <dbReference type="Pfam" id="PF13866"/>
    </source>
</evidence>
<evidence type="ECO:0000256" key="7">
    <source>
        <dbReference type="ARBA" id="ARBA00023015"/>
    </source>
</evidence>
<keyword evidence="5" id="KW-0863">Zinc-finger</keyword>
<evidence type="ECO:0000256" key="4">
    <source>
        <dbReference type="ARBA" id="ARBA00022723"/>
    </source>
</evidence>
<evidence type="ECO:0000256" key="9">
    <source>
        <dbReference type="ARBA" id="ARBA00023163"/>
    </source>
</evidence>
<feature type="region of interest" description="Disordered" evidence="11">
    <location>
        <begin position="77"/>
        <end position="97"/>
    </location>
</feature>
<evidence type="ECO:0000313" key="15">
    <source>
        <dbReference type="Proteomes" id="UP000789524"/>
    </source>
</evidence>
<dbReference type="InterPro" id="IPR025717">
    <property type="entry name" value="SAP30_zn-finger"/>
</dbReference>
<gene>
    <name evidence="14" type="ORF">DCHRY22_LOCUS4464</name>
</gene>
<sequence length="178" mass="20861">MIQREYPMNNGFSTGEEDSRGNSDQICCLVDDSDRCRRPAGNASYGKRIQRNVKRLKLNIDSQARHTYICDHHKKMIQDARAKQRRPKDSEDDSNEVEMEAPEVDWFQLQVNTLRRYKRHYKVPTRPGLNKAQLVEAVQKHFKTLPVDEKEIVTYFIYMVKTKGNKLDQKNGMNLDSL</sequence>
<dbReference type="Proteomes" id="UP000789524">
    <property type="component" value="Unassembled WGS sequence"/>
</dbReference>
<dbReference type="GO" id="GO:0003677">
    <property type="term" value="F:DNA binding"/>
    <property type="evidence" value="ECO:0007669"/>
    <property type="project" value="UniProtKB-KW"/>
</dbReference>
<keyword evidence="6" id="KW-0862">Zinc</keyword>
<evidence type="ECO:0000256" key="6">
    <source>
        <dbReference type="ARBA" id="ARBA00022833"/>
    </source>
</evidence>
<dbReference type="GO" id="GO:0008270">
    <property type="term" value="F:zinc ion binding"/>
    <property type="evidence" value="ECO:0007669"/>
    <property type="project" value="UniProtKB-KW"/>
</dbReference>